<dbReference type="PANTHER" id="PTHR43679">
    <property type="entry name" value="OCTANOYLTRANSFERASE LIPM-RELATED"/>
    <property type="match status" value="1"/>
</dbReference>
<dbReference type="Pfam" id="PF21948">
    <property type="entry name" value="LplA-B_cat"/>
    <property type="match status" value="1"/>
</dbReference>
<dbReference type="SUPFAM" id="SSF55681">
    <property type="entry name" value="Class II aaRS and biotin synthetases"/>
    <property type="match status" value="1"/>
</dbReference>
<dbReference type="GeneID" id="52228887"/>
<dbReference type="KEGG" id="srq:SR187_1555"/>
<dbReference type="Gene3D" id="3.30.930.10">
    <property type="entry name" value="Bira Bifunctional Protein, Domain 2"/>
    <property type="match status" value="1"/>
</dbReference>
<dbReference type="PANTHER" id="PTHR43679:SF2">
    <property type="entry name" value="OCTANOYL-[GCVH]:PROTEIN N-OCTANOYLTRANSFERASE"/>
    <property type="match status" value="1"/>
</dbReference>
<feature type="domain" description="BPL/LPL catalytic" evidence="1">
    <location>
        <begin position="40"/>
        <end position="226"/>
    </location>
</feature>
<organism evidence="2 3">
    <name type="scientific">Streptococcus ruminantium</name>
    <dbReference type="NCBI Taxonomy" id="1917441"/>
    <lineage>
        <taxon>Bacteria</taxon>
        <taxon>Bacillati</taxon>
        <taxon>Bacillota</taxon>
        <taxon>Bacilli</taxon>
        <taxon>Lactobacillales</taxon>
        <taxon>Streptococcaceae</taxon>
        <taxon>Streptococcus</taxon>
    </lineage>
</organism>
<evidence type="ECO:0000313" key="2">
    <source>
        <dbReference type="EMBL" id="BBA91942.1"/>
    </source>
</evidence>
<dbReference type="InterPro" id="IPR050664">
    <property type="entry name" value="Octanoyltrans_LipM/LipL"/>
</dbReference>
<gene>
    <name evidence="2" type="ORF">SR187_1555</name>
</gene>
<dbReference type="InterPro" id="IPR004143">
    <property type="entry name" value="BPL_LPL_catalytic"/>
</dbReference>
<keyword evidence="2" id="KW-0436">Ligase</keyword>
<name>A0A2Z5TU23_9STRE</name>
<sequence length="275" mass="30566">MKSWLADMNIKKYEDRSGLAVSKQGPLVWTEVFLREVNRQSESGMLHFWPMEKTLILGMMDRQVSQFTNGLDFIRQAGYTPIIRSLGGLAVVADRGVLNITLILPNPLGYKLDLQQSYQVMVDVIRQALADFPVEVVSGEIRASYCPGTYDLSINGRKFAGLAQRIYQNAIAISAYISVFGNQDSRGRLVAGFYQASFASQAVPERFPQIDSASMATLSELVGKELTIEGMKERIESVLTDQGAILSTFYPSSENMSDFMSLAQTMKQTMEKVGI</sequence>
<evidence type="ECO:0000313" key="3">
    <source>
        <dbReference type="Proteomes" id="UP000269331"/>
    </source>
</evidence>
<dbReference type="GO" id="GO:0016740">
    <property type="term" value="F:transferase activity"/>
    <property type="evidence" value="ECO:0007669"/>
    <property type="project" value="UniProtKB-ARBA"/>
</dbReference>
<dbReference type="AlphaFoldDB" id="A0A2Z5TU23"/>
<accession>A0A2Z5TU23</accession>
<reference evidence="2 3" key="1">
    <citation type="journal article" date="2018" name="Genome Biol. Evol.">
        <title>Complete Genome Sequence of Streptococcus ruminantium sp. nov. GUT-187T (=DSM 104980T =JCM 31869T), the Type Strain of S. ruminantium, and Comparison with Genome Sequences of Streptococcus suis Strains.</title>
        <authorList>
            <person name="Tohya M."/>
            <person name="Sekizaki T."/>
            <person name="Miyoshi-Akiyama T."/>
        </authorList>
    </citation>
    <scope>NUCLEOTIDE SEQUENCE [LARGE SCALE GENOMIC DNA]</scope>
    <source>
        <strain evidence="2 3">GUT187T</strain>
    </source>
</reference>
<evidence type="ECO:0000259" key="1">
    <source>
        <dbReference type="PROSITE" id="PS51733"/>
    </source>
</evidence>
<dbReference type="InterPro" id="IPR045864">
    <property type="entry name" value="aa-tRNA-synth_II/BPL/LPL"/>
</dbReference>
<dbReference type="PROSITE" id="PS51733">
    <property type="entry name" value="BPL_LPL_CATALYTIC"/>
    <property type="match status" value="1"/>
</dbReference>
<proteinExistence type="predicted"/>
<dbReference type="Proteomes" id="UP000269331">
    <property type="component" value="Chromosome"/>
</dbReference>
<dbReference type="GO" id="GO:0009249">
    <property type="term" value="P:protein lipoylation"/>
    <property type="evidence" value="ECO:0007669"/>
    <property type="project" value="UniProtKB-ARBA"/>
</dbReference>
<dbReference type="GO" id="GO:0016874">
    <property type="term" value="F:ligase activity"/>
    <property type="evidence" value="ECO:0007669"/>
    <property type="project" value="UniProtKB-KW"/>
</dbReference>
<dbReference type="OrthoDB" id="2080934at2"/>
<protein>
    <submittedName>
        <fullName evidence="2">Lipoate--protein ligase family protein</fullName>
    </submittedName>
</protein>
<dbReference type="EMBL" id="AP018400">
    <property type="protein sequence ID" value="BBA91942.1"/>
    <property type="molecule type" value="Genomic_DNA"/>
</dbReference>
<dbReference type="CDD" id="cd16443">
    <property type="entry name" value="LplA"/>
    <property type="match status" value="1"/>
</dbReference>
<dbReference type="GO" id="GO:0140096">
    <property type="term" value="F:catalytic activity, acting on a protein"/>
    <property type="evidence" value="ECO:0007669"/>
    <property type="project" value="UniProtKB-ARBA"/>
</dbReference>
<dbReference type="RefSeq" id="WP_120171303.1">
    <property type="nucleotide sequence ID" value="NZ_AP018400.1"/>
</dbReference>